<feature type="compositionally biased region" description="Polar residues" evidence="1">
    <location>
        <begin position="957"/>
        <end position="972"/>
    </location>
</feature>
<feature type="compositionally biased region" description="Pro residues" evidence="1">
    <location>
        <begin position="20"/>
        <end position="29"/>
    </location>
</feature>
<organism evidence="2 3">
    <name type="scientific">Heterobasidion irregulare (strain TC 32-1)</name>
    <dbReference type="NCBI Taxonomy" id="747525"/>
    <lineage>
        <taxon>Eukaryota</taxon>
        <taxon>Fungi</taxon>
        <taxon>Dikarya</taxon>
        <taxon>Basidiomycota</taxon>
        <taxon>Agaricomycotina</taxon>
        <taxon>Agaricomycetes</taxon>
        <taxon>Russulales</taxon>
        <taxon>Bondarzewiaceae</taxon>
        <taxon>Heterobasidion</taxon>
        <taxon>Heterobasidion annosum species complex</taxon>
    </lineage>
</organism>
<dbReference type="GeneID" id="20673096"/>
<feature type="compositionally biased region" description="Basic residues" evidence="1">
    <location>
        <begin position="917"/>
        <end position="926"/>
    </location>
</feature>
<feature type="compositionally biased region" description="Basic and acidic residues" evidence="1">
    <location>
        <begin position="484"/>
        <end position="504"/>
    </location>
</feature>
<feature type="compositionally biased region" description="Pro residues" evidence="1">
    <location>
        <begin position="1198"/>
        <end position="1214"/>
    </location>
</feature>
<feature type="compositionally biased region" description="Polar residues" evidence="1">
    <location>
        <begin position="1145"/>
        <end position="1170"/>
    </location>
</feature>
<evidence type="ECO:0000256" key="1">
    <source>
        <dbReference type="SAM" id="MobiDB-lite"/>
    </source>
</evidence>
<feature type="compositionally biased region" description="Low complexity" evidence="1">
    <location>
        <begin position="686"/>
        <end position="698"/>
    </location>
</feature>
<feature type="region of interest" description="Disordered" evidence="1">
    <location>
        <begin position="635"/>
        <end position="1112"/>
    </location>
</feature>
<dbReference type="EMBL" id="KI925454">
    <property type="protein sequence ID" value="ETW86841.1"/>
    <property type="molecule type" value="Genomic_DNA"/>
</dbReference>
<dbReference type="Proteomes" id="UP000030671">
    <property type="component" value="Unassembled WGS sequence"/>
</dbReference>
<gene>
    <name evidence="2" type="ORF">HETIRDRAFT_413196</name>
</gene>
<protein>
    <submittedName>
        <fullName evidence="2">Uncharacterized protein</fullName>
    </submittedName>
</protein>
<feature type="region of interest" description="Disordered" evidence="1">
    <location>
        <begin position="402"/>
        <end position="436"/>
    </location>
</feature>
<dbReference type="HOGENOM" id="CLU_003032_0_0_1"/>
<keyword evidence="3" id="KW-1185">Reference proteome</keyword>
<feature type="compositionally biased region" description="Polar residues" evidence="1">
    <location>
        <begin position="867"/>
        <end position="892"/>
    </location>
</feature>
<dbReference type="RefSeq" id="XP_009540822.1">
    <property type="nucleotide sequence ID" value="XM_009542527.1"/>
</dbReference>
<feature type="region of interest" description="Disordered" evidence="1">
    <location>
        <begin position="1"/>
        <end position="31"/>
    </location>
</feature>
<feature type="compositionally biased region" description="Polar residues" evidence="1">
    <location>
        <begin position="241"/>
        <end position="252"/>
    </location>
</feature>
<dbReference type="AlphaFoldDB" id="W4KP84"/>
<feature type="compositionally biased region" description="Basic and acidic residues" evidence="1">
    <location>
        <begin position="835"/>
        <end position="845"/>
    </location>
</feature>
<feature type="compositionally biased region" description="Polar residues" evidence="1">
    <location>
        <begin position="1024"/>
        <end position="1058"/>
    </location>
</feature>
<dbReference type="InParanoid" id="W4KP84"/>
<sequence length="1256" mass="135705">MSNGDPESALSPAAAVTPSWPRPRTPLPPHRLAKLANALGVSTPIPVGQSLSDSASSYSYSSVPRSSASSVAESWRSPTPSVTSTLHLTSQTPHASTSRFLLHVVPPVHLPHDSDSSESLTLTPPPSTASGYHTQFRRGTLVPLFPTLQLQLWAIAKEYALPSTNGMILYLISTQPSRQSIPDAADKDLADLSDEPGPRLSEEIWKHLWTRVVKVEQDAYPSRAPTPNPVGVGLGFGGRTSPLSPESSTSRPNLRPLISPGHITPQPLTTPITPNPSTPSTSQGASSTPSQSDPATPDTSLPSGSRANSLDLPGLSSPSLIPILAKVEFDIDRRKAGWYEPWMRSRRVNHRKRVGRTRPDSRSTTTTEEEGEQETVPRTAPINLKLVDRQAVPRFLWKEHEEEDVVDEGEEYTRLSESPGDEDETAPLGTVGAQDPLADVFGSDGEVWADMHADGTGKRPITKNGNVVELALDGAALSAPPEDPESHDQGNDELEVKQLWDAHSRPRLSVAIPPSPQESPRDRRRSSPTTAGTVKKSPPPPLTLPFVVPNDVIAMGESSPFPSAGTAKPAYLRDGITPTQSSEEDLSILGDEEVDEAIVPEGVDPRRFRRIKSPGEEKRVGAFFEDLDLGLEFEESGEIDMSDPNDRRRSQYEMSATLDEIERNFRQFSPRRLKHELDEEDEVAARTPPRTTSLSPPSQLKFTGASPGSPTRRKESAAVQGGVWPAVPFSALKEQDEPPASPTTSSHRDSFPTPPRLALNGVSSAIPVSPYAKQRQSQPTGDASDESMARKREFEGQEPSYPDIVPPSLRKAEVSNSPVIPLSPDPFGRFPFDSDAARMSEERSSSESTRGSRITYSTFEIPPERQASLNRDSSTTSPKHKSQAPSSRFSMDSSDEPFGKNNNNLSRPSTTLNPVKSIRKLWRKSNNRSVSGSPPAPAATATSNGQPALASPPPLPNGQTLLAPQPSQQELVTNAMIPPRRQMEPPLMTTTQAMQRAQAEASISTIHFDQESPYPIRRSPQPPQSYQNYATPMSRPGHQQQASTSSRISTVSPPNQSVPLEKERSGIRKSILKSWRSPPNSLSQASGNPTMSSDGSRSSTPEGPLAARKRRPSVIEMAGHLVRGSVASITLSEIPPSPILPEQYASANATLGSRQSRAQSIGDNGKQFSVRTGGTGGTGGRNTPSSSMESSRLSSYSSPPPVRTPLGGSPPRPGRSPGISRPSEELDEFEIISPAKAGHAKTPSLSYPYNELDHQE</sequence>
<accession>W4KP84</accession>
<feature type="region of interest" description="Disordered" evidence="1">
    <location>
        <begin position="350"/>
        <end position="379"/>
    </location>
</feature>
<name>W4KP84_HETIT</name>
<feature type="region of interest" description="Disordered" evidence="1">
    <location>
        <begin position="472"/>
        <end position="544"/>
    </location>
</feature>
<feature type="compositionally biased region" description="Low complexity" evidence="1">
    <location>
        <begin position="1184"/>
        <end position="1197"/>
    </location>
</feature>
<feature type="compositionally biased region" description="Polar residues" evidence="1">
    <location>
        <begin position="988"/>
        <end position="1007"/>
    </location>
</feature>
<feature type="region of interest" description="Disordered" evidence="1">
    <location>
        <begin position="1145"/>
        <end position="1256"/>
    </location>
</feature>
<feature type="compositionally biased region" description="Polar residues" evidence="1">
    <location>
        <begin position="79"/>
        <end position="90"/>
    </location>
</feature>
<evidence type="ECO:0000313" key="3">
    <source>
        <dbReference type="Proteomes" id="UP000030671"/>
    </source>
</evidence>
<dbReference type="OrthoDB" id="2526154at2759"/>
<feature type="compositionally biased region" description="Polar residues" evidence="1">
    <location>
        <begin position="283"/>
        <end position="308"/>
    </location>
</feature>
<feature type="compositionally biased region" description="Polar residues" evidence="1">
    <location>
        <begin position="900"/>
        <end position="914"/>
    </location>
</feature>
<proteinExistence type="predicted"/>
<feature type="compositionally biased region" description="Low complexity" evidence="1">
    <location>
        <begin position="69"/>
        <end position="78"/>
    </location>
</feature>
<reference evidence="2 3" key="1">
    <citation type="journal article" date="2012" name="New Phytol.">
        <title>Insight into trade-off between wood decay and parasitism from the genome of a fungal forest pathogen.</title>
        <authorList>
            <person name="Olson A."/>
            <person name="Aerts A."/>
            <person name="Asiegbu F."/>
            <person name="Belbahri L."/>
            <person name="Bouzid O."/>
            <person name="Broberg A."/>
            <person name="Canback B."/>
            <person name="Coutinho P.M."/>
            <person name="Cullen D."/>
            <person name="Dalman K."/>
            <person name="Deflorio G."/>
            <person name="van Diepen L.T."/>
            <person name="Dunand C."/>
            <person name="Duplessis S."/>
            <person name="Durling M."/>
            <person name="Gonthier P."/>
            <person name="Grimwood J."/>
            <person name="Fossdal C.G."/>
            <person name="Hansson D."/>
            <person name="Henrissat B."/>
            <person name="Hietala A."/>
            <person name="Himmelstrand K."/>
            <person name="Hoffmeister D."/>
            <person name="Hogberg N."/>
            <person name="James T.Y."/>
            <person name="Karlsson M."/>
            <person name="Kohler A."/>
            <person name="Kues U."/>
            <person name="Lee Y.H."/>
            <person name="Lin Y.C."/>
            <person name="Lind M."/>
            <person name="Lindquist E."/>
            <person name="Lombard V."/>
            <person name="Lucas S."/>
            <person name="Lunden K."/>
            <person name="Morin E."/>
            <person name="Murat C."/>
            <person name="Park J."/>
            <person name="Raffaello T."/>
            <person name="Rouze P."/>
            <person name="Salamov A."/>
            <person name="Schmutz J."/>
            <person name="Solheim H."/>
            <person name="Stahlberg J."/>
            <person name="Velez H."/>
            <person name="de Vries R.P."/>
            <person name="Wiebenga A."/>
            <person name="Woodward S."/>
            <person name="Yakovlev I."/>
            <person name="Garbelotto M."/>
            <person name="Martin F."/>
            <person name="Grigoriev I.V."/>
            <person name="Stenlid J."/>
        </authorList>
    </citation>
    <scope>NUCLEOTIDE SEQUENCE [LARGE SCALE GENOMIC DNA]</scope>
    <source>
        <strain evidence="2 3">TC 32-1</strain>
    </source>
</reference>
<dbReference type="KEGG" id="hir:HETIRDRAFT_413196"/>
<evidence type="ECO:0000313" key="2">
    <source>
        <dbReference type="EMBL" id="ETW86841.1"/>
    </source>
</evidence>
<feature type="region of interest" description="Disordered" evidence="1">
    <location>
        <begin position="559"/>
        <end position="585"/>
    </location>
</feature>
<dbReference type="eggNOG" id="ENOG502S8P6">
    <property type="taxonomic scope" value="Eukaryota"/>
</dbReference>
<feature type="region of interest" description="Disordered" evidence="1">
    <location>
        <begin position="69"/>
        <end position="90"/>
    </location>
</feature>
<feature type="region of interest" description="Disordered" evidence="1">
    <location>
        <begin position="220"/>
        <end position="317"/>
    </location>
</feature>
<feature type="compositionally biased region" description="Polar residues" evidence="1">
    <location>
        <begin position="1077"/>
        <end position="1101"/>
    </location>
</feature>